<name>A0A1I2EVZ1_9BURK</name>
<dbReference type="GO" id="GO:0004065">
    <property type="term" value="F:arylsulfatase activity"/>
    <property type="evidence" value="ECO:0007669"/>
    <property type="project" value="TreeGrafter"/>
</dbReference>
<dbReference type="EMBL" id="FONX01000008">
    <property type="protein sequence ID" value="SFE96903.1"/>
    <property type="molecule type" value="Genomic_DNA"/>
</dbReference>
<evidence type="ECO:0000313" key="4">
    <source>
        <dbReference type="EMBL" id="SFE96903.1"/>
    </source>
</evidence>
<evidence type="ECO:0000259" key="3">
    <source>
        <dbReference type="Pfam" id="PF00884"/>
    </source>
</evidence>
<dbReference type="SUPFAM" id="SSF53649">
    <property type="entry name" value="Alkaline phosphatase-like"/>
    <property type="match status" value="1"/>
</dbReference>
<dbReference type="AlphaFoldDB" id="A0A1I2EVZ1"/>
<dbReference type="Proteomes" id="UP000199119">
    <property type="component" value="Unassembled WGS sequence"/>
</dbReference>
<dbReference type="InterPro" id="IPR017850">
    <property type="entry name" value="Alkaline_phosphatase_core_sf"/>
</dbReference>
<evidence type="ECO:0000256" key="1">
    <source>
        <dbReference type="ARBA" id="ARBA00008779"/>
    </source>
</evidence>
<proteinExistence type="inferred from homology"/>
<dbReference type="Gene3D" id="3.30.1120.10">
    <property type="match status" value="1"/>
</dbReference>
<reference evidence="5" key="1">
    <citation type="submission" date="2016-10" db="EMBL/GenBank/DDBJ databases">
        <authorList>
            <person name="Varghese N."/>
            <person name="Submissions S."/>
        </authorList>
    </citation>
    <scope>NUCLEOTIDE SEQUENCE [LARGE SCALE GENOMIC DNA]</scope>
    <source>
        <strain evidence="5">DSM 27981</strain>
    </source>
</reference>
<comment type="similarity">
    <text evidence="1">Belongs to the sulfatase family.</text>
</comment>
<dbReference type="STRING" id="1177982.SAMN04489711_108163"/>
<dbReference type="Pfam" id="PF00884">
    <property type="entry name" value="Sulfatase"/>
    <property type="match status" value="1"/>
</dbReference>
<gene>
    <name evidence="4" type="ORF">SAMN04489711_108163</name>
</gene>
<dbReference type="InterPro" id="IPR000917">
    <property type="entry name" value="Sulfatase_N"/>
</dbReference>
<dbReference type="InterPro" id="IPR050738">
    <property type="entry name" value="Sulfatase"/>
</dbReference>
<dbReference type="PANTHER" id="PTHR42693">
    <property type="entry name" value="ARYLSULFATASE FAMILY MEMBER"/>
    <property type="match status" value="1"/>
</dbReference>
<protein>
    <submittedName>
        <fullName evidence="4">Arylsulfatase A</fullName>
    </submittedName>
</protein>
<evidence type="ECO:0000313" key="5">
    <source>
        <dbReference type="Proteomes" id="UP000199119"/>
    </source>
</evidence>
<dbReference type="RefSeq" id="WP_092940015.1">
    <property type="nucleotide sequence ID" value="NZ_FONX01000008.1"/>
</dbReference>
<keyword evidence="2" id="KW-0378">Hydrolase</keyword>
<organism evidence="4 5">
    <name type="scientific">Paracidovorax wautersii</name>
    <dbReference type="NCBI Taxonomy" id="1177982"/>
    <lineage>
        <taxon>Bacteria</taxon>
        <taxon>Pseudomonadati</taxon>
        <taxon>Pseudomonadota</taxon>
        <taxon>Betaproteobacteria</taxon>
        <taxon>Burkholderiales</taxon>
        <taxon>Comamonadaceae</taxon>
        <taxon>Paracidovorax</taxon>
    </lineage>
</organism>
<dbReference type="Gene3D" id="3.40.720.10">
    <property type="entry name" value="Alkaline Phosphatase, subunit A"/>
    <property type="match status" value="1"/>
</dbReference>
<feature type="domain" description="Sulfatase N-terminal" evidence="3">
    <location>
        <begin position="7"/>
        <end position="334"/>
    </location>
</feature>
<keyword evidence="5" id="KW-1185">Reference proteome</keyword>
<sequence length="447" mass="49570">MPQPSRPNIVFIVADDLGYADLGCYGGRDAAFGPVSPVLDALAAGGLKLTQGYSNSPVCSPTRFALMTARYQYRLRGAAEEPIRTATRGNDRLGLPPAHPTLPSLLKEAGYRTALMGKWHLGYPPHFSPLKSGYEEFFGPMSGGVDYFTHCGANGTHDLWFGEEEKAQEGYLTDLITDHSVDYITRMAEGAKQGTPFFLSVHYTAPHWPWETRDDEALAHELRESQQAIYHLAGGNVETYRRMIHHMDEGIGKLVATLRAHGLERDTLIVFTSDNGGERFSDNWPLVGGKMDLTEGGIRVPWIAHWPAAIPPGGASAQPCLTMDWSATMLELGGAQQHADYTLDGQTLAPLLSDAAWTADRPLFWRMNHRGQRAMRHGDWKYLRVDGVDYLFNLSQDERERANLAPLQPARLAEMVQAWEAWNATMPAIPGDATVSLCYTDKDMPQR</sequence>
<evidence type="ECO:0000256" key="2">
    <source>
        <dbReference type="ARBA" id="ARBA00022801"/>
    </source>
</evidence>
<dbReference type="OrthoDB" id="9766107at2"/>
<dbReference type="PANTHER" id="PTHR42693:SF53">
    <property type="entry name" value="ENDO-4-O-SULFATASE"/>
    <property type="match status" value="1"/>
</dbReference>
<accession>A0A1I2EVZ1</accession>